<dbReference type="AlphaFoldDB" id="A0AAV7LRK7"/>
<evidence type="ECO:0000256" key="1">
    <source>
        <dbReference type="SAM" id="MobiDB-lite"/>
    </source>
</evidence>
<reference evidence="2" key="1">
    <citation type="journal article" date="2022" name="bioRxiv">
        <title>Sequencing and chromosome-scale assembly of the giantPleurodeles waltlgenome.</title>
        <authorList>
            <person name="Brown T."/>
            <person name="Elewa A."/>
            <person name="Iarovenko S."/>
            <person name="Subramanian E."/>
            <person name="Araus A.J."/>
            <person name="Petzold A."/>
            <person name="Susuki M."/>
            <person name="Suzuki K.-i.T."/>
            <person name="Hayashi T."/>
            <person name="Toyoda A."/>
            <person name="Oliveira C."/>
            <person name="Osipova E."/>
            <person name="Leigh N.D."/>
            <person name="Simon A."/>
            <person name="Yun M.H."/>
        </authorList>
    </citation>
    <scope>NUCLEOTIDE SEQUENCE</scope>
    <source>
        <strain evidence="2">20211129_DDA</strain>
        <tissue evidence="2">Liver</tissue>
    </source>
</reference>
<feature type="compositionally biased region" description="Basic and acidic residues" evidence="1">
    <location>
        <begin position="165"/>
        <end position="175"/>
    </location>
</feature>
<protein>
    <submittedName>
        <fullName evidence="2">Uncharacterized protein</fullName>
    </submittedName>
</protein>
<proteinExistence type="predicted"/>
<name>A0AAV7LRK7_PLEWA</name>
<comment type="caution">
    <text evidence="2">The sequence shown here is derived from an EMBL/GenBank/DDBJ whole genome shotgun (WGS) entry which is preliminary data.</text>
</comment>
<evidence type="ECO:0000313" key="2">
    <source>
        <dbReference type="EMBL" id="KAJ1092118.1"/>
    </source>
</evidence>
<keyword evidence="3" id="KW-1185">Reference proteome</keyword>
<dbReference type="Proteomes" id="UP001066276">
    <property type="component" value="Chromosome 11"/>
</dbReference>
<organism evidence="2 3">
    <name type="scientific">Pleurodeles waltl</name>
    <name type="common">Iberian ribbed newt</name>
    <dbReference type="NCBI Taxonomy" id="8319"/>
    <lineage>
        <taxon>Eukaryota</taxon>
        <taxon>Metazoa</taxon>
        <taxon>Chordata</taxon>
        <taxon>Craniata</taxon>
        <taxon>Vertebrata</taxon>
        <taxon>Euteleostomi</taxon>
        <taxon>Amphibia</taxon>
        <taxon>Batrachia</taxon>
        <taxon>Caudata</taxon>
        <taxon>Salamandroidea</taxon>
        <taxon>Salamandridae</taxon>
        <taxon>Pleurodelinae</taxon>
        <taxon>Pleurodeles</taxon>
    </lineage>
</organism>
<gene>
    <name evidence="2" type="ORF">NDU88_005230</name>
</gene>
<evidence type="ECO:0000313" key="3">
    <source>
        <dbReference type="Proteomes" id="UP001066276"/>
    </source>
</evidence>
<feature type="region of interest" description="Disordered" evidence="1">
    <location>
        <begin position="57"/>
        <end position="175"/>
    </location>
</feature>
<sequence>MNHIAVFGLSQNTSYNLKANGSTLSLHAALGPGTLVSSATGILQLGQLRDDKHIPQAIQRRKHRSDPHTSATGVATAWEDPEVTPRSTLPIGSELYPRDPGDLKGEVPEFEGGADGRRGSFQEASEDPNQRLVRTQVKRRPLGSSGIPEDGARPERRTIAVPTWDEDRRPREANP</sequence>
<feature type="compositionally biased region" description="Basic and acidic residues" evidence="1">
    <location>
        <begin position="96"/>
        <end position="107"/>
    </location>
</feature>
<accession>A0AAV7LRK7</accession>
<dbReference type="EMBL" id="JANPWB010000015">
    <property type="protein sequence ID" value="KAJ1092118.1"/>
    <property type="molecule type" value="Genomic_DNA"/>
</dbReference>